<protein>
    <submittedName>
        <fullName evidence="1">Uncharacterized protein</fullName>
    </submittedName>
</protein>
<sequence>MNAPVVYHNNAWFISGWGLKGFKKLNAVDWIEGNCRQHRYQHGQRDRTMS</sequence>
<evidence type="ECO:0000313" key="1">
    <source>
        <dbReference type="EMBL" id="MBE9118027.1"/>
    </source>
</evidence>
<reference evidence="1" key="1">
    <citation type="submission" date="2020-10" db="EMBL/GenBank/DDBJ databases">
        <authorList>
            <person name="Castelo-Branco R."/>
            <person name="Eusebio N."/>
            <person name="Adriana R."/>
            <person name="Vieira A."/>
            <person name="Brugerolle De Fraissinette N."/>
            <person name="Rezende De Castro R."/>
            <person name="Schneider M.P."/>
            <person name="Vasconcelos V."/>
            <person name="Leao P.N."/>
        </authorList>
    </citation>
    <scope>NUCLEOTIDE SEQUENCE</scope>
    <source>
        <strain evidence="1">LEGE 07157</strain>
    </source>
</reference>
<comment type="caution">
    <text evidence="1">The sequence shown here is derived from an EMBL/GenBank/DDBJ whole genome shotgun (WGS) entry which is preliminary data.</text>
</comment>
<dbReference type="Proteomes" id="UP000654482">
    <property type="component" value="Unassembled WGS sequence"/>
</dbReference>
<dbReference type="EMBL" id="JADEWZ010000036">
    <property type="protein sequence ID" value="MBE9118027.1"/>
    <property type="molecule type" value="Genomic_DNA"/>
</dbReference>
<organism evidence="1 2">
    <name type="scientific">Lusitaniella coriacea LEGE 07157</name>
    <dbReference type="NCBI Taxonomy" id="945747"/>
    <lineage>
        <taxon>Bacteria</taxon>
        <taxon>Bacillati</taxon>
        <taxon>Cyanobacteriota</taxon>
        <taxon>Cyanophyceae</taxon>
        <taxon>Spirulinales</taxon>
        <taxon>Lusitaniellaceae</taxon>
        <taxon>Lusitaniella</taxon>
    </lineage>
</organism>
<name>A0A8J7DYQ8_9CYAN</name>
<dbReference type="AlphaFoldDB" id="A0A8J7DYQ8"/>
<keyword evidence="2" id="KW-1185">Reference proteome</keyword>
<evidence type="ECO:0000313" key="2">
    <source>
        <dbReference type="Proteomes" id="UP000654482"/>
    </source>
</evidence>
<gene>
    <name evidence="1" type="ORF">IQ249_19195</name>
</gene>
<dbReference type="RefSeq" id="WP_194031115.1">
    <property type="nucleotide sequence ID" value="NZ_JADEWZ010000036.1"/>
</dbReference>
<accession>A0A8J7DYQ8</accession>
<proteinExistence type="predicted"/>